<evidence type="ECO:0000313" key="2">
    <source>
        <dbReference type="Proteomes" id="UP000000763"/>
    </source>
</evidence>
<reference evidence="2" key="1">
    <citation type="journal article" date="2005" name="Nature">
        <title>The map-based sequence of the rice genome.</title>
        <authorList>
            <consortium name="International rice genome sequencing project (IRGSP)"/>
            <person name="Matsumoto T."/>
            <person name="Wu J."/>
            <person name="Kanamori H."/>
            <person name="Katayose Y."/>
            <person name="Fujisawa M."/>
            <person name="Namiki N."/>
            <person name="Mizuno H."/>
            <person name="Yamamoto K."/>
            <person name="Antonio B.A."/>
            <person name="Baba T."/>
            <person name="Sakata K."/>
            <person name="Nagamura Y."/>
            <person name="Aoki H."/>
            <person name="Arikawa K."/>
            <person name="Arita K."/>
            <person name="Bito T."/>
            <person name="Chiden Y."/>
            <person name="Fujitsuka N."/>
            <person name="Fukunaka R."/>
            <person name="Hamada M."/>
            <person name="Harada C."/>
            <person name="Hayashi A."/>
            <person name="Hijishita S."/>
            <person name="Honda M."/>
            <person name="Hosokawa S."/>
            <person name="Ichikawa Y."/>
            <person name="Idonuma A."/>
            <person name="Iijima M."/>
            <person name="Ikeda M."/>
            <person name="Ikeno M."/>
            <person name="Ito K."/>
            <person name="Ito S."/>
            <person name="Ito T."/>
            <person name="Ito Y."/>
            <person name="Ito Y."/>
            <person name="Iwabuchi A."/>
            <person name="Kamiya K."/>
            <person name="Karasawa W."/>
            <person name="Kurita K."/>
            <person name="Katagiri S."/>
            <person name="Kikuta A."/>
            <person name="Kobayashi H."/>
            <person name="Kobayashi N."/>
            <person name="Machita K."/>
            <person name="Maehara T."/>
            <person name="Masukawa M."/>
            <person name="Mizubayashi T."/>
            <person name="Mukai Y."/>
            <person name="Nagasaki H."/>
            <person name="Nagata Y."/>
            <person name="Naito S."/>
            <person name="Nakashima M."/>
            <person name="Nakama Y."/>
            <person name="Nakamichi Y."/>
            <person name="Nakamura M."/>
            <person name="Meguro A."/>
            <person name="Negishi M."/>
            <person name="Ohta I."/>
            <person name="Ohta T."/>
            <person name="Okamoto M."/>
            <person name="Ono N."/>
            <person name="Saji S."/>
            <person name="Sakaguchi M."/>
            <person name="Sakai K."/>
            <person name="Shibata M."/>
            <person name="Shimokawa T."/>
            <person name="Song J."/>
            <person name="Takazaki Y."/>
            <person name="Terasawa K."/>
            <person name="Tsugane M."/>
            <person name="Tsuji K."/>
            <person name="Ueda S."/>
            <person name="Waki K."/>
            <person name="Yamagata H."/>
            <person name="Yamamoto M."/>
            <person name="Yamamoto S."/>
            <person name="Yamane H."/>
            <person name="Yoshiki S."/>
            <person name="Yoshihara R."/>
            <person name="Yukawa K."/>
            <person name="Zhong H."/>
            <person name="Yano M."/>
            <person name="Yuan Q."/>
            <person name="Ouyang S."/>
            <person name="Liu J."/>
            <person name="Jones K.M."/>
            <person name="Gansberger K."/>
            <person name="Moffat K."/>
            <person name="Hill J."/>
            <person name="Bera J."/>
            <person name="Fadrosh D."/>
            <person name="Jin S."/>
            <person name="Johri S."/>
            <person name="Kim M."/>
            <person name="Overton L."/>
            <person name="Reardon M."/>
            <person name="Tsitrin T."/>
            <person name="Vuong H."/>
            <person name="Weaver B."/>
            <person name="Ciecko A."/>
            <person name="Tallon L."/>
            <person name="Jackson J."/>
            <person name="Pai G."/>
            <person name="Aken S.V."/>
            <person name="Utterback T."/>
            <person name="Reidmuller S."/>
            <person name="Feldblyum T."/>
            <person name="Hsiao J."/>
            <person name="Zismann V."/>
            <person name="Iobst S."/>
            <person name="de Vazeille A.R."/>
            <person name="Buell C.R."/>
            <person name="Ying K."/>
            <person name="Li Y."/>
            <person name="Lu T."/>
            <person name="Huang Y."/>
            <person name="Zhao Q."/>
            <person name="Feng Q."/>
            <person name="Zhang L."/>
            <person name="Zhu J."/>
            <person name="Weng Q."/>
            <person name="Mu J."/>
            <person name="Lu Y."/>
            <person name="Fan D."/>
            <person name="Liu Y."/>
            <person name="Guan J."/>
            <person name="Zhang Y."/>
            <person name="Yu S."/>
            <person name="Liu X."/>
            <person name="Zhang Y."/>
            <person name="Hong G."/>
            <person name="Han B."/>
            <person name="Choisne N."/>
            <person name="Demange N."/>
            <person name="Orjeda G."/>
            <person name="Samain S."/>
            <person name="Cattolico L."/>
            <person name="Pelletier E."/>
            <person name="Couloux A."/>
            <person name="Segurens B."/>
            <person name="Wincker P."/>
            <person name="D'Hont A."/>
            <person name="Scarpelli C."/>
            <person name="Weissenbach J."/>
            <person name="Salanoubat M."/>
            <person name="Quetier F."/>
            <person name="Yu Y."/>
            <person name="Kim H.R."/>
            <person name="Rambo T."/>
            <person name="Currie J."/>
            <person name="Collura K."/>
            <person name="Luo M."/>
            <person name="Yang T."/>
            <person name="Ammiraju J.S.S."/>
            <person name="Engler F."/>
            <person name="Soderlund C."/>
            <person name="Wing R.A."/>
            <person name="Palmer L.E."/>
            <person name="de la Bastide M."/>
            <person name="Spiegel L."/>
            <person name="Nascimento L."/>
            <person name="Zutavern T."/>
            <person name="O'Shaughnessy A."/>
            <person name="Dike S."/>
            <person name="Dedhia N."/>
            <person name="Preston R."/>
            <person name="Balija V."/>
            <person name="McCombie W.R."/>
            <person name="Chow T."/>
            <person name="Chen H."/>
            <person name="Chung M."/>
            <person name="Chen C."/>
            <person name="Shaw J."/>
            <person name="Wu H."/>
            <person name="Hsiao K."/>
            <person name="Chao Y."/>
            <person name="Chu M."/>
            <person name="Cheng C."/>
            <person name="Hour A."/>
            <person name="Lee P."/>
            <person name="Lin S."/>
            <person name="Lin Y."/>
            <person name="Liou J."/>
            <person name="Liu S."/>
            <person name="Hsing Y."/>
            <person name="Raghuvanshi S."/>
            <person name="Mohanty A."/>
            <person name="Bharti A.K."/>
            <person name="Gaur A."/>
            <person name="Gupta V."/>
            <person name="Kumar D."/>
            <person name="Ravi V."/>
            <person name="Vij S."/>
            <person name="Kapur A."/>
            <person name="Khurana P."/>
            <person name="Khurana P."/>
            <person name="Khurana J.P."/>
            <person name="Tyagi A.K."/>
            <person name="Gaikwad K."/>
            <person name="Singh A."/>
            <person name="Dalal V."/>
            <person name="Srivastava S."/>
            <person name="Dixit A."/>
            <person name="Pal A.K."/>
            <person name="Ghazi I.A."/>
            <person name="Yadav M."/>
            <person name="Pandit A."/>
            <person name="Bhargava A."/>
            <person name="Sureshbabu K."/>
            <person name="Batra K."/>
            <person name="Sharma T.R."/>
            <person name="Mohapatra T."/>
            <person name="Singh N.K."/>
            <person name="Messing J."/>
            <person name="Nelson A.B."/>
            <person name="Fuks G."/>
            <person name="Kavchok S."/>
            <person name="Keizer G."/>
            <person name="Linton E."/>
            <person name="Llaca V."/>
            <person name="Song R."/>
            <person name="Tanyolac B."/>
            <person name="Young S."/>
            <person name="Ho-Il K."/>
            <person name="Hahn J.H."/>
            <person name="Sangsakoo G."/>
            <person name="Vanavichit A."/>
            <person name="de Mattos Luiz.A.T."/>
            <person name="Zimmer P.D."/>
            <person name="Malone G."/>
            <person name="Dellagostin O."/>
            <person name="de Oliveira A.C."/>
            <person name="Bevan M."/>
            <person name="Bancroft I."/>
            <person name="Minx P."/>
            <person name="Cordum H."/>
            <person name="Wilson R."/>
            <person name="Cheng Z."/>
            <person name="Jin W."/>
            <person name="Jiang J."/>
            <person name="Leong S.A."/>
            <person name="Iwama H."/>
            <person name="Gojobori T."/>
            <person name="Itoh T."/>
            <person name="Niimura Y."/>
            <person name="Fujii Y."/>
            <person name="Habara T."/>
            <person name="Sakai H."/>
            <person name="Sato Y."/>
            <person name="Wilson G."/>
            <person name="Kumar K."/>
            <person name="McCouch S."/>
            <person name="Juretic N."/>
            <person name="Hoen D."/>
            <person name="Wright S."/>
            <person name="Bruskiewich R."/>
            <person name="Bureau T."/>
            <person name="Miyao A."/>
            <person name="Hirochika H."/>
            <person name="Nishikawa T."/>
            <person name="Kadowaki K."/>
            <person name="Sugiura M."/>
            <person name="Burr B."/>
            <person name="Sasaki T."/>
        </authorList>
    </citation>
    <scope>NUCLEOTIDE SEQUENCE [LARGE SCALE GENOMIC DNA]</scope>
    <source>
        <strain evidence="2">cv. Nipponbare</strain>
    </source>
</reference>
<organism evidence="1 2">
    <name type="scientific">Oryza sativa subsp. japonica</name>
    <name type="common">Rice</name>
    <dbReference type="NCBI Taxonomy" id="39947"/>
    <lineage>
        <taxon>Eukaryota</taxon>
        <taxon>Viridiplantae</taxon>
        <taxon>Streptophyta</taxon>
        <taxon>Embryophyta</taxon>
        <taxon>Tracheophyta</taxon>
        <taxon>Spermatophyta</taxon>
        <taxon>Magnoliopsida</taxon>
        <taxon>Liliopsida</taxon>
        <taxon>Poales</taxon>
        <taxon>Poaceae</taxon>
        <taxon>BOP clade</taxon>
        <taxon>Oryzoideae</taxon>
        <taxon>Oryzeae</taxon>
        <taxon>Oryzinae</taxon>
        <taxon>Oryza</taxon>
        <taxon>Oryza sativa</taxon>
    </lineage>
</organism>
<dbReference type="AlphaFoldDB" id="Q60F28"/>
<accession>Q60F28</accession>
<dbReference type="Proteomes" id="UP000000763">
    <property type="component" value="Chromosome 5"/>
</dbReference>
<gene>
    <name evidence="1" type="primary">OSJNBa0059G01.7</name>
</gene>
<proteinExistence type="predicted"/>
<protein>
    <submittedName>
        <fullName evidence="1">Uncharacterized protein</fullName>
    </submittedName>
</protein>
<dbReference type="EMBL" id="AC093492">
    <property type="protein sequence ID" value="AAV31320.1"/>
    <property type="molecule type" value="Genomic_DNA"/>
</dbReference>
<sequence>MTRSETNSRYLSFTDSPLLKITREALAISSRRLAHDSSPSESSSVSLCLPRFLFDINQRKQTADEGNAKMMRRD</sequence>
<reference evidence="2" key="2">
    <citation type="journal article" date="2008" name="Nucleic Acids Res.">
        <title>The rice annotation project database (RAP-DB): 2008 update.</title>
        <authorList>
            <consortium name="The rice annotation project (RAP)"/>
        </authorList>
    </citation>
    <scope>GENOME REANNOTATION</scope>
    <source>
        <strain evidence="2">cv. Nipponbare</strain>
    </source>
</reference>
<evidence type="ECO:0000313" key="1">
    <source>
        <dbReference type="EMBL" id="AAV31320.1"/>
    </source>
</evidence>
<name>Q60F28_ORYSJ</name>